<keyword evidence="3" id="KW-1185">Reference proteome</keyword>
<reference evidence="2 3" key="1">
    <citation type="submission" date="2024-01" db="EMBL/GenBank/DDBJ databases">
        <title>The complete chloroplast genome sequence of Lithospermum erythrorhizon: insights into the phylogenetic relationship among Boraginaceae species and the maternal lineages of purple gromwells.</title>
        <authorList>
            <person name="Okada T."/>
            <person name="Watanabe K."/>
        </authorList>
    </citation>
    <scope>NUCLEOTIDE SEQUENCE [LARGE SCALE GENOMIC DNA]</scope>
</reference>
<dbReference type="InterPro" id="IPR001584">
    <property type="entry name" value="Integrase_cat-core"/>
</dbReference>
<dbReference type="InterPro" id="IPR036397">
    <property type="entry name" value="RNaseH_sf"/>
</dbReference>
<dbReference type="PANTHER" id="PTHR48475:SF2">
    <property type="entry name" value="RIBONUCLEASE H"/>
    <property type="match status" value="1"/>
</dbReference>
<comment type="caution">
    <text evidence="2">The sequence shown here is derived from an EMBL/GenBank/DDBJ whole genome shotgun (WGS) entry which is preliminary data.</text>
</comment>
<dbReference type="Proteomes" id="UP001454036">
    <property type="component" value="Unassembled WGS sequence"/>
</dbReference>
<dbReference type="AlphaFoldDB" id="A0AAV3PZ58"/>
<dbReference type="PANTHER" id="PTHR48475">
    <property type="entry name" value="RIBONUCLEASE H"/>
    <property type="match status" value="1"/>
</dbReference>
<gene>
    <name evidence="2" type="ORF">LIER_13580</name>
</gene>
<dbReference type="GO" id="GO:0003676">
    <property type="term" value="F:nucleic acid binding"/>
    <property type="evidence" value="ECO:0007669"/>
    <property type="project" value="InterPro"/>
</dbReference>
<evidence type="ECO:0000259" key="1">
    <source>
        <dbReference type="PROSITE" id="PS50994"/>
    </source>
</evidence>
<evidence type="ECO:0000313" key="3">
    <source>
        <dbReference type="Proteomes" id="UP001454036"/>
    </source>
</evidence>
<dbReference type="Gene3D" id="3.30.420.10">
    <property type="entry name" value="Ribonuclease H-like superfamily/Ribonuclease H"/>
    <property type="match status" value="2"/>
</dbReference>
<dbReference type="GO" id="GO:0015074">
    <property type="term" value="P:DNA integration"/>
    <property type="evidence" value="ECO:0007669"/>
    <property type="project" value="InterPro"/>
</dbReference>
<dbReference type="EMBL" id="BAABME010002761">
    <property type="protein sequence ID" value="GAA0155976.1"/>
    <property type="molecule type" value="Genomic_DNA"/>
</dbReference>
<name>A0AAV3PZ58_LITER</name>
<protein>
    <recommendedName>
        <fullName evidence="1">Integrase catalytic domain-containing protein</fullName>
    </recommendedName>
</protein>
<dbReference type="SUPFAM" id="SSF53098">
    <property type="entry name" value="Ribonuclease H-like"/>
    <property type="match status" value="2"/>
</dbReference>
<feature type="domain" description="Integrase catalytic" evidence="1">
    <location>
        <begin position="204"/>
        <end position="281"/>
    </location>
</feature>
<dbReference type="PROSITE" id="PS50994">
    <property type="entry name" value="INTEGRASE"/>
    <property type="match status" value="1"/>
</dbReference>
<accession>A0AAV3PZ58</accession>
<sequence length="281" mass="32715">MNTHEWILFVDGVRNEKGSNAGILIRGPNDIIMEYASRFTFPTTNNETEYEAMVDGLIISRNQNEEVDHLSQLATTYYDELPKGVYLEIRKTPAYEEAMALPVLEEPKDWRTLIARYLVTGQLHECVTKEAMARKIKNRSFRFYMYEEELYKKSWDGPLLSRVSQEDIPKIFAEDVMNFVKRCNVCQRMGSVQYQPTTLMTPILNPVPFAMWEIDLMGKLPKAKESLKYMVVPMDYFNKWVEAAPLKKTGSEVRFLWKHVVTRFGVPRILVFNNGPQCESE</sequence>
<proteinExistence type="predicted"/>
<evidence type="ECO:0000313" key="2">
    <source>
        <dbReference type="EMBL" id="GAA0155976.1"/>
    </source>
</evidence>
<dbReference type="InterPro" id="IPR012337">
    <property type="entry name" value="RNaseH-like_sf"/>
</dbReference>
<organism evidence="2 3">
    <name type="scientific">Lithospermum erythrorhizon</name>
    <name type="common">Purple gromwell</name>
    <name type="synonym">Lithospermum officinale var. erythrorhizon</name>
    <dbReference type="NCBI Taxonomy" id="34254"/>
    <lineage>
        <taxon>Eukaryota</taxon>
        <taxon>Viridiplantae</taxon>
        <taxon>Streptophyta</taxon>
        <taxon>Embryophyta</taxon>
        <taxon>Tracheophyta</taxon>
        <taxon>Spermatophyta</taxon>
        <taxon>Magnoliopsida</taxon>
        <taxon>eudicotyledons</taxon>
        <taxon>Gunneridae</taxon>
        <taxon>Pentapetalae</taxon>
        <taxon>asterids</taxon>
        <taxon>lamiids</taxon>
        <taxon>Boraginales</taxon>
        <taxon>Boraginaceae</taxon>
        <taxon>Boraginoideae</taxon>
        <taxon>Lithospermeae</taxon>
        <taxon>Lithospermum</taxon>
    </lineage>
</organism>